<organism evidence="2 3">
    <name type="scientific">Eumeta variegata</name>
    <name type="common">Bagworm moth</name>
    <name type="synonym">Eumeta japonica</name>
    <dbReference type="NCBI Taxonomy" id="151549"/>
    <lineage>
        <taxon>Eukaryota</taxon>
        <taxon>Metazoa</taxon>
        <taxon>Ecdysozoa</taxon>
        <taxon>Arthropoda</taxon>
        <taxon>Hexapoda</taxon>
        <taxon>Insecta</taxon>
        <taxon>Pterygota</taxon>
        <taxon>Neoptera</taxon>
        <taxon>Endopterygota</taxon>
        <taxon>Lepidoptera</taxon>
        <taxon>Glossata</taxon>
        <taxon>Ditrysia</taxon>
        <taxon>Tineoidea</taxon>
        <taxon>Psychidae</taxon>
        <taxon>Oiketicinae</taxon>
        <taxon>Eumeta</taxon>
    </lineage>
</organism>
<name>A0A4C1Y5K7_EUMVA</name>
<comment type="caution">
    <text evidence="2">The sequence shown here is derived from an EMBL/GenBank/DDBJ whole genome shotgun (WGS) entry which is preliminary data.</text>
</comment>
<evidence type="ECO:0000313" key="2">
    <source>
        <dbReference type="EMBL" id="GBP69839.1"/>
    </source>
</evidence>
<dbReference type="AlphaFoldDB" id="A0A4C1Y5K7"/>
<protein>
    <submittedName>
        <fullName evidence="2">Uncharacterized protein</fullName>
    </submittedName>
</protein>
<dbReference type="EMBL" id="BGZK01001054">
    <property type="protein sequence ID" value="GBP69839.1"/>
    <property type="molecule type" value="Genomic_DNA"/>
</dbReference>
<evidence type="ECO:0000256" key="1">
    <source>
        <dbReference type="SAM" id="MobiDB-lite"/>
    </source>
</evidence>
<dbReference type="Proteomes" id="UP000299102">
    <property type="component" value="Unassembled WGS sequence"/>
</dbReference>
<feature type="compositionally biased region" description="Basic and acidic residues" evidence="1">
    <location>
        <begin position="70"/>
        <end position="83"/>
    </location>
</feature>
<reference evidence="2 3" key="1">
    <citation type="journal article" date="2019" name="Commun. Biol.">
        <title>The bagworm genome reveals a unique fibroin gene that provides high tensile strength.</title>
        <authorList>
            <person name="Kono N."/>
            <person name="Nakamura H."/>
            <person name="Ohtoshi R."/>
            <person name="Tomita M."/>
            <person name="Numata K."/>
            <person name="Arakawa K."/>
        </authorList>
    </citation>
    <scope>NUCLEOTIDE SEQUENCE [LARGE SCALE GENOMIC DNA]</scope>
</reference>
<evidence type="ECO:0000313" key="3">
    <source>
        <dbReference type="Proteomes" id="UP000299102"/>
    </source>
</evidence>
<proteinExistence type="predicted"/>
<keyword evidence="3" id="KW-1185">Reference proteome</keyword>
<feature type="region of interest" description="Disordered" evidence="1">
    <location>
        <begin position="58"/>
        <end position="83"/>
    </location>
</feature>
<gene>
    <name evidence="2" type="ORF">EVAR_89343_1</name>
</gene>
<accession>A0A4C1Y5K7</accession>
<sequence>MRTKSERWDKEKIMTFQLREAKILFGSLSHGSESGNSYTEPRGELGGVVVYMRETNGKGEREPIVSYTRAESRRTSSESSKER</sequence>